<protein>
    <submittedName>
        <fullName evidence="7">MipA/OmpV family protein</fullName>
    </submittedName>
</protein>
<evidence type="ECO:0000256" key="3">
    <source>
        <dbReference type="ARBA" id="ARBA00022729"/>
    </source>
</evidence>
<comment type="similarity">
    <text evidence="2">Belongs to the MipA/OmpV family.</text>
</comment>
<keyword evidence="3 6" id="KW-0732">Signal</keyword>
<evidence type="ECO:0000256" key="1">
    <source>
        <dbReference type="ARBA" id="ARBA00004442"/>
    </source>
</evidence>
<evidence type="ECO:0000313" key="7">
    <source>
        <dbReference type="EMBL" id="MCI2283228.1"/>
    </source>
</evidence>
<dbReference type="EMBL" id="JAKKSL010000001">
    <property type="protein sequence ID" value="MCI2283228.1"/>
    <property type="molecule type" value="Genomic_DNA"/>
</dbReference>
<evidence type="ECO:0000256" key="4">
    <source>
        <dbReference type="ARBA" id="ARBA00023136"/>
    </source>
</evidence>
<dbReference type="InterPro" id="IPR010583">
    <property type="entry name" value="MipA"/>
</dbReference>
<comment type="caution">
    <text evidence="7">The sequence shown here is derived from an EMBL/GenBank/DDBJ whole genome shotgun (WGS) entry which is preliminary data.</text>
</comment>
<comment type="subcellular location">
    <subcellularLocation>
        <location evidence="1">Cell outer membrane</location>
    </subcellularLocation>
</comment>
<proteinExistence type="inferred from homology"/>
<keyword evidence="5" id="KW-0998">Cell outer membrane</keyword>
<dbReference type="PANTHER" id="PTHR38776:SF1">
    <property type="entry name" value="MLTA-INTERACTING PROTEIN-RELATED"/>
    <property type="match status" value="1"/>
</dbReference>
<organism evidence="7 8">
    <name type="scientific">Colwellia maritima</name>
    <dbReference type="NCBI Taxonomy" id="2912588"/>
    <lineage>
        <taxon>Bacteria</taxon>
        <taxon>Pseudomonadati</taxon>
        <taxon>Pseudomonadota</taxon>
        <taxon>Gammaproteobacteria</taxon>
        <taxon>Alteromonadales</taxon>
        <taxon>Colwelliaceae</taxon>
        <taxon>Colwellia</taxon>
    </lineage>
</organism>
<dbReference type="RefSeq" id="WP_242284508.1">
    <property type="nucleotide sequence ID" value="NZ_JAKKSL010000001.1"/>
</dbReference>
<feature type="signal peptide" evidence="6">
    <location>
        <begin position="1"/>
        <end position="25"/>
    </location>
</feature>
<dbReference type="Pfam" id="PF06629">
    <property type="entry name" value="MipA"/>
    <property type="match status" value="1"/>
</dbReference>
<evidence type="ECO:0000256" key="5">
    <source>
        <dbReference type="ARBA" id="ARBA00023237"/>
    </source>
</evidence>
<dbReference type="Proteomes" id="UP001139646">
    <property type="component" value="Unassembled WGS sequence"/>
</dbReference>
<keyword evidence="4" id="KW-0472">Membrane</keyword>
<accession>A0ABS9WZ05</accession>
<evidence type="ECO:0000256" key="6">
    <source>
        <dbReference type="SAM" id="SignalP"/>
    </source>
</evidence>
<keyword evidence="8" id="KW-1185">Reference proteome</keyword>
<evidence type="ECO:0000256" key="2">
    <source>
        <dbReference type="ARBA" id="ARBA00005722"/>
    </source>
</evidence>
<dbReference type="PANTHER" id="PTHR38776">
    <property type="entry name" value="MLTA-INTERACTING PROTEIN-RELATED"/>
    <property type="match status" value="1"/>
</dbReference>
<sequence length="298" mass="33760">MLSIKPFYTFLFGLFYLTLASTSDASQENSINTSGTNAPIVKDDFQWQFMADLSLVDTQVILADVKQTQPWDYLQLGLLLDISYNGFFLQTNSRRSSTIIGGGEFGYQITVQKDWQLDVILKAYIQGYNPAGIIKNQEQDIPQLSGLADREPTGGIALRYSHFFENSVFYVDLATARAAGNNEREAAKGIIIDSFYSYLLPYRNWDIYLGAGLTYYEQDIVDYYIGVNEAEVTNNRPLYEADGGFRGQLEVYAQYPLSQSRFLNTSITQSFYNNKIKKSPLVDKSQLTQLMVGVLYVF</sequence>
<feature type="chain" id="PRO_5047174668" evidence="6">
    <location>
        <begin position="26"/>
        <end position="298"/>
    </location>
</feature>
<name>A0ABS9WZ05_9GAMM</name>
<gene>
    <name evidence="7" type="ORF">L3081_07255</name>
</gene>
<evidence type="ECO:0000313" key="8">
    <source>
        <dbReference type="Proteomes" id="UP001139646"/>
    </source>
</evidence>
<reference evidence="7" key="1">
    <citation type="submission" date="2022-01" db="EMBL/GenBank/DDBJ databases">
        <title>Colwellia maritima, isolated from seawater.</title>
        <authorList>
            <person name="Kristyanto S."/>
            <person name="Jung J."/>
            <person name="Jeon C.O."/>
        </authorList>
    </citation>
    <scope>NUCLEOTIDE SEQUENCE</scope>
    <source>
        <strain evidence="7">MSW7</strain>
    </source>
</reference>